<dbReference type="AlphaFoldDB" id="A0A0C5VYZ7"/>
<organism evidence="2 3">
    <name type="scientific">Gynuella sunshinyii YC6258</name>
    <dbReference type="NCBI Taxonomy" id="1445510"/>
    <lineage>
        <taxon>Bacteria</taxon>
        <taxon>Pseudomonadati</taxon>
        <taxon>Pseudomonadota</taxon>
        <taxon>Gammaproteobacteria</taxon>
        <taxon>Oceanospirillales</taxon>
        <taxon>Saccharospirillaceae</taxon>
        <taxon>Gynuella</taxon>
    </lineage>
</organism>
<feature type="transmembrane region" description="Helical" evidence="1">
    <location>
        <begin position="7"/>
        <end position="29"/>
    </location>
</feature>
<dbReference type="EMBL" id="CP007142">
    <property type="protein sequence ID" value="AJQ95649.1"/>
    <property type="molecule type" value="Genomic_DNA"/>
</dbReference>
<dbReference type="KEGG" id="gsn:YC6258_03613"/>
<reference evidence="2 3" key="1">
    <citation type="submission" date="2014-01" db="EMBL/GenBank/DDBJ databases">
        <title>Full genme sequencing of cellulolytic bacterium Gynuella sunshinyii YC6258T gen. nov., sp. nov.</title>
        <authorList>
            <person name="Khan H."/>
            <person name="Chung E.J."/>
            <person name="Chung Y.R."/>
        </authorList>
    </citation>
    <scope>NUCLEOTIDE SEQUENCE [LARGE SCALE GENOMIC DNA]</scope>
    <source>
        <strain evidence="2 3">YC6258</strain>
    </source>
</reference>
<keyword evidence="1" id="KW-1133">Transmembrane helix</keyword>
<protein>
    <submittedName>
        <fullName evidence="2">Uncharacterized protein</fullName>
    </submittedName>
</protein>
<dbReference type="STRING" id="1445510.YC6258_03613"/>
<evidence type="ECO:0000313" key="2">
    <source>
        <dbReference type="EMBL" id="AJQ95649.1"/>
    </source>
</evidence>
<name>A0A0C5VYZ7_9GAMM</name>
<dbReference type="HOGENOM" id="CLU_3310536_0_0_6"/>
<keyword evidence="3" id="KW-1185">Reference proteome</keyword>
<accession>A0A0C5VYZ7</accession>
<gene>
    <name evidence="2" type="ORF">YC6258_03613</name>
</gene>
<evidence type="ECO:0000313" key="3">
    <source>
        <dbReference type="Proteomes" id="UP000032266"/>
    </source>
</evidence>
<evidence type="ECO:0000256" key="1">
    <source>
        <dbReference type="SAM" id="Phobius"/>
    </source>
</evidence>
<sequence>MIKEKYMIFHIYVLANIIFVFQGVAGGMSDGVLDLKMPP</sequence>
<keyword evidence="1" id="KW-0812">Transmembrane</keyword>
<keyword evidence="1" id="KW-0472">Membrane</keyword>
<dbReference type="Proteomes" id="UP000032266">
    <property type="component" value="Chromosome"/>
</dbReference>
<proteinExistence type="predicted"/>